<dbReference type="Proteomes" id="UP001320119">
    <property type="component" value="Chromosome"/>
</dbReference>
<evidence type="ECO:0000256" key="1">
    <source>
        <dbReference type="SAM" id="SignalP"/>
    </source>
</evidence>
<accession>A0AAN2BIK1</accession>
<organism evidence="2 3">
    <name type="scientific">Marinagarivorans cellulosilyticus</name>
    <dbReference type="NCBI Taxonomy" id="2721545"/>
    <lineage>
        <taxon>Bacteria</taxon>
        <taxon>Pseudomonadati</taxon>
        <taxon>Pseudomonadota</taxon>
        <taxon>Gammaproteobacteria</taxon>
        <taxon>Cellvibrionales</taxon>
        <taxon>Cellvibrionaceae</taxon>
        <taxon>Marinagarivorans</taxon>
    </lineage>
</organism>
<dbReference type="RefSeq" id="WP_236985468.1">
    <property type="nucleotide sequence ID" value="NZ_AP023086.1"/>
</dbReference>
<evidence type="ECO:0000313" key="2">
    <source>
        <dbReference type="EMBL" id="BCD95956.1"/>
    </source>
</evidence>
<feature type="signal peptide" evidence="1">
    <location>
        <begin position="1"/>
        <end position="38"/>
    </location>
</feature>
<feature type="chain" id="PRO_5042979676" evidence="1">
    <location>
        <begin position="39"/>
        <end position="284"/>
    </location>
</feature>
<proteinExistence type="predicted"/>
<evidence type="ECO:0000313" key="3">
    <source>
        <dbReference type="Proteomes" id="UP001320119"/>
    </source>
</evidence>
<gene>
    <name evidence="2" type="ORF">MARGE09_P0155</name>
</gene>
<protein>
    <submittedName>
        <fullName evidence="2">Uncharacterized protein</fullName>
    </submittedName>
</protein>
<keyword evidence="1" id="KW-0732">Signal</keyword>
<dbReference type="AlphaFoldDB" id="A0AAN2BIK1"/>
<name>A0AAN2BIK1_9GAMM</name>
<reference evidence="2 3" key="1">
    <citation type="journal article" date="2022" name="IScience">
        <title>An ultrasensitive nanofiber-based assay for enzymatic hydrolysis and deep-sea microbial degradation of cellulose.</title>
        <authorList>
            <person name="Tsudome M."/>
            <person name="Tachioka M."/>
            <person name="Miyazaki M."/>
            <person name="Uchimura K."/>
            <person name="Tsuda M."/>
            <person name="Takaki Y."/>
            <person name="Deguchi S."/>
        </authorList>
    </citation>
    <scope>NUCLEOTIDE SEQUENCE [LARGE SCALE GENOMIC DNA]</scope>
    <source>
        <strain evidence="2 3">GE09</strain>
    </source>
</reference>
<dbReference type="EMBL" id="AP023086">
    <property type="protein sequence ID" value="BCD95956.1"/>
    <property type="molecule type" value="Genomic_DNA"/>
</dbReference>
<dbReference type="KEGG" id="marq:MARGE09_P0155"/>
<keyword evidence="3" id="KW-1185">Reference proteome</keyword>
<sequence length="284" mass="31901">MNITMFFLSRKKQVSIKVLHFLCLLILGGFASHANAHAYVDFAIEDVWLDKKCHLNVAIRNTGAELPDHFYFSRKPAALKITKGQQEEASASVTKLDKKKLLSSDKDLLVIKSKTVFANNTKPVTVSINYGTEFGDFNQRNDSLTRAMDCKVGEGQIAGEAIEYFAPDVAINHVSIDEESCKLKLELFNKTGIALDQNAWSKDNGVEIIIKNAGTSERQEPIALKAIDPQQEFTRSAPVLKWQSDFEITQMKHISVAVWYVKDDSDFTNNEQTIDVPDRCVNKK</sequence>